<dbReference type="InterPro" id="IPR043129">
    <property type="entry name" value="ATPase_NBD"/>
</dbReference>
<dbReference type="STRING" id="3818.A0A445CFQ3"/>
<organism evidence="1 2">
    <name type="scientific">Arachis hypogaea</name>
    <name type="common">Peanut</name>
    <dbReference type="NCBI Taxonomy" id="3818"/>
    <lineage>
        <taxon>Eukaryota</taxon>
        <taxon>Viridiplantae</taxon>
        <taxon>Streptophyta</taxon>
        <taxon>Embryophyta</taxon>
        <taxon>Tracheophyta</taxon>
        <taxon>Spermatophyta</taxon>
        <taxon>Magnoliopsida</taxon>
        <taxon>eudicotyledons</taxon>
        <taxon>Gunneridae</taxon>
        <taxon>Pentapetalae</taxon>
        <taxon>rosids</taxon>
        <taxon>fabids</taxon>
        <taxon>Fabales</taxon>
        <taxon>Fabaceae</taxon>
        <taxon>Papilionoideae</taxon>
        <taxon>50 kb inversion clade</taxon>
        <taxon>dalbergioids sensu lato</taxon>
        <taxon>Dalbergieae</taxon>
        <taxon>Pterocarpus clade</taxon>
        <taxon>Arachis</taxon>
    </lineage>
</organism>
<evidence type="ECO:0000313" key="2">
    <source>
        <dbReference type="Proteomes" id="UP000289738"/>
    </source>
</evidence>
<dbReference type="AlphaFoldDB" id="A0A445CFQ3"/>
<dbReference type="Proteomes" id="UP000289738">
    <property type="component" value="Chromosome A07"/>
</dbReference>
<dbReference type="EMBL" id="SDMP01000007">
    <property type="protein sequence ID" value="RYR49754.1"/>
    <property type="molecule type" value="Genomic_DNA"/>
</dbReference>
<evidence type="ECO:0000313" key="1">
    <source>
        <dbReference type="EMBL" id="RYR49754.1"/>
    </source>
</evidence>
<accession>A0A445CFQ3</accession>
<dbReference type="Gene3D" id="3.30.420.40">
    <property type="match status" value="1"/>
</dbReference>
<comment type="caution">
    <text evidence="1">The sequence shown here is derived from an EMBL/GenBank/DDBJ whole genome shotgun (WGS) entry which is preliminary data.</text>
</comment>
<dbReference type="SUPFAM" id="SSF53067">
    <property type="entry name" value="Actin-like ATPase domain"/>
    <property type="match status" value="1"/>
</dbReference>
<proteinExistence type="predicted"/>
<sequence length="175" mass="18943">MLSDGSTMFPGVADRMSKEISALALSSMKIKVVAPPERKANRDVKRRGKHEKVLDSGSYGDGDGGTVNIERALSNIGNDFKLLRRCQATTRDACTCEGPAGLRWLWWLASLLAAGCGLRAACGGAGLMEGDVVISFTISFEELKGVICEKIDSEMSRRISCTLYRYLIPVFGGFV</sequence>
<keyword evidence="2" id="KW-1185">Reference proteome</keyword>
<protein>
    <submittedName>
        <fullName evidence="1">Uncharacterized protein</fullName>
    </submittedName>
</protein>
<gene>
    <name evidence="1" type="ORF">Ahy_A07g036271</name>
</gene>
<name>A0A445CFQ3_ARAHY</name>
<reference evidence="1 2" key="1">
    <citation type="submission" date="2019-01" db="EMBL/GenBank/DDBJ databases">
        <title>Sequencing of cultivated peanut Arachis hypogaea provides insights into genome evolution and oil improvement.</title>
        <authorList>
            <person name="Chen X."/>
        </authorList>
    </citation>
    <scope>NUCLEOTIDE SEQUENCE [LARGE SCALE GENOMIC DNA]</scope>
    <source>
        <strain evidence="2">cv. Fuhuasheng</strain>
        <tissue evidence="1">Leaves</tissue>
    </source>
</reference>